<keyword evidence="1" id="KW-1133">Transmembrane helix</keyword>
<dbReference type="AlphaFoldDB" id="K5W9X8"/>
<evidence type="ECO:0000256" key="1">
    <source>
        <dbReference type="SAM" id="Phobius"/>
    </source>
</evidence>
<evidence type="ECO:0000259" key="2">
    <source>
        <dbReference type="Pfam" id="PF20153"/>
    </source>
</evidence>
<dbReference type="Proteomes" id="UP000008370">
    <property type="component" value="Unassembled WGS sequence"/>
</dbReference>
<feature type="domain" description="DUF6535" evidence="2">
    <location>
        <begin position="7"/>
        <end position="183"/>
    </location>
</feature>
<dbReference type="InterPro" id="IPR045338">
    <property type="entry name" value="DUF6535"/>
</dbReference>
<organism evidence="3 4">
    <name type="scientific">Phanerochaete carnosa (strain HHB-10118-sp)</name>
    <name type="common">White-rot fungus</name>
    <name type="synonym">Peniophora carnosa</name>
    <dbReference type="NCBI Taxonomy" id="650164"/>
    <lineage>
        <taxon>Eukaryota</taxon>
        <taxon>Fungi</taxon>
        <taxon>Dikarya</taxon>
        <taxon>Basidiomycota</taxon>
        <taxon>Agaricomycotina</taxon>
        <taxon>Agaricomycetes</taxon>
        <taxon>Polyporales</taxon>
        <taxon>Phanerochaetaceae</taxon>
        <taxon>Phanerochaete</taxon>
    </lineage>
</organism>
<accession>K5W9X8</accession>
<feature type="transmembrane region" description="Helical" evidence="1">
    <location>
        <begin position="32"/>
        <end position="54"/>
    </location>
</feature>
<gene>
    <name evidence="3" type="ORF">PHACADRAFT_79156</name>
</gene>
<feature type="transmembrane region" description="Helical" evidence="1">
    <location>
        <begin position="163"/>
        <end position="186"/>
    </location>
</feature>
<dbReference type="HOGENOM" id="CLU_018688_1_1_1"/>
<dbReference type="EMBL" id="JH930472">
    <property type="protein sequence ID" value="EKM56010.1"/>
    <property type="molecule type" value="Genomic_DNA"/>
</dbReference>
<keyword evidence="4" id="KW-1185">Reference proteome</keyword>
<proteinExistence type="predicted"/>
<reference evidence="3 4" key="1">
    <citation type="journal article" date="2012" name="BMC Genomics">
        <title>Comparative genomics of the white-rot fungi, Phanerochaete carnosa and P. chrysosporium, to elucidate the genetic basis of the distinct wood types they colonize.</title>
        <authorList>
            <person name="Suzuki H."/>
            <person name="MacDonald J."/>
            <person name="Syed K."/>
            <person name="Salamov A."/>
            <person name="Hori C."/>
            <person name="Aerts A."/>
            <person name="Henrissat B."/>
            <person name="Wiebenga A."/>
            <person name="vanKuyk P.A."/>
            <person name="Barry K."/>
            <person name="Lindquist E."/>
            <person name="LaButti K."/>
            <person name="Lapidus A."/>
            <person name="Lucas S."/>
            <person name="Coutinho P."/>
            <person name="Gong Y."/>
            <person name="Samejima M."/>
            <person name="Mahadevan R."/>
            <person name="Abou-Zaid M."/>
            <person name="de Vries R.P."/>
            <person name="Igarashi K."/>
            <person name="Yadav J.S."/>
            <person name="Grigoriev I.V."/>
            <person name="Master E.R."/>
        </authorList>
    </citation>
    <scope>NUCLEOTIDE SEQUENCE [LARGE SCALE GENOMIC DNA]</scope>
    <source>
        <strain evidence="3 4">HHB-10118-sp</strain>
    </source>
</reference>
<name>K5W9X8_PHACS</name>
<dbReference type="OrthoDB" id="3269725at2759"/>
<dbReference type="STRING" id="650164.K5W9X8"/>
<evidence type="ECO:0000313" key="3">
    <source>
        <dbReference type="EMBL" id="EKM56010.1"/>
    </source>
</evidence>
<feature type="non-terminal residue" evidence="3">
    <location>
        <position position="241"/>
    </location>
</feature>
<dbReference type="KEGG" id="pco:PHACADRAFT_79156"/>
<dbReference type="InParanoid" id="K5W9X8"/>
<protein>
    <recommendedName>
        <fullName evidence="2">DUF6535 domain-containing protein</fullName>
    </recommendedName>
</protein>
<dbReference type="Pfam" id="PF20153">
    <property type="entry name" value="DUF6535"/>
    <property type="match status" value="1"/>
</dbReference>
<dbReference type="RefSeq" id="XP_007396312.1">
    <property type="nucleotide sequence ID" value="XM_007396250.1"/>
</dbReference>
<keyword evidence="1" id="KW-0472">Membrane</keyword>
<feature type="non-terminal residue" evidence="3">
    <location>
        <position position="1"/>
    </location>
</feature>
<sequence length="241" mass="26931">DASSTGWGLLEKTVRGYDEDEIKSRTDNIDTLLLFAGLYAAILAAFSVVSLTFLKPDTGQQTVALLQQLVNGSSDFTSNPGRQSDATSDDDDFKPPGWAVRVNVLWFASLVISLSAASLGILVRQWLVESLARTYKSPQQLLRARQYRDPATRRWLVTHFADALPMLLEFALLLFFAGLCEFTAAFNPSVGHTTWPLVTGWGFLLFASFILPCFFPHCPYKTNFLYEVASFIRRELYAPTI</sequence>
<feature type="transmembrane region" description="Helical" evidence="1">
    <location>
        <begin position="104"/>
        <end position="123"/>
    </location>
</feature>
<dbReference type="GeneID" id="18920319"/>
<keyword evidence="1" id="KW-0812">Transmembrane</keyword>
<feature type="transmembrane region" description="Helical" evidence="1">
    <location>
        <begin position="198"/>
        <end position="215"/>
    </location>
</feature>
<evidence type="ECO:0000313" key="4">
    <source>
        <dbReference type="Proteomes" id="UP000008370"/>
    </source>
</evidence>